<feature type="compositionally biased region" description="Polar residues" evidence="1">
    <location>
        <begin position="111"/>
        <end position="128"/>
    </location>
</feature>
<feature type="region of interest" description="Disordered" evidence="1">
    <location>
        <begin position="1"/>
        <end position="27"/>
    </location>
</feature>
<dbReference type="AlphaFoldDB" id="A0A2G9QFS2"/>
<protein>
    <submittedName>
        <fullName evidence="2">Uncharacterized protein</fullName>
    </submittedName>
</protein>
<gene>
    <name evidence="2" type="ORF">AB205_0138870</name>
</gene>
<organism evidence="2">
    <name type="scientific">Aquarana catesbeiana</name>
    <name type="common">American bullfrog</name>
    <name type="synonym">Rana catesbeiana</name>
    <dbReference type="NCBI Taxonomy" id="8400"/>
    <lineage>
        <taxon>Eukaryota</taxon>
        <taxon>Metazoa</taxon>
        <taxon>Chordata</taxon>
        <taxon>Craniata</taxon>
        <taxon>Vertebrata</taxon>
        <taxon>Euteleostomi</taxon>
        <taxon>Amphibia</taxon>
        <taxon>Batrachia</taxon>
        <taxon>Anura</taxon>
        <taxon>Neobatrachia</taxon>
        <taxon>Ranoidea</taxon>
        <taxon>Ranidae</taxon>
        <taxon>Aquarana</taxon>
    </lineage>
</organism>
<dbReference type="OrthoDB" id="8117402at2759"/>
<feature type="non-terminal residue" evidence="2">
    <location>
        <position position="384"/>
    </location>
</feature>
<sequence>MEEGVDGSTIDGPCSDGMQEDTTVSMSANGTDLALIHSTSQEVSTPADTQTAESHNLKKHELKGNDMETEDLYGKDNMEVQEPSIMHSQDNMGTEESGVTKSTDNNKEVDVNQTLDRPQHGHLTTIQRPSDEAASEVSMSHISVTKKTEKLDIEQSPVSKALQEVTPCLIIDNQNLETNADNPIASSIETNQMDTKERVPKTCFYEQDNQKIIPMPATNKIIHAESGNQEMRNDMTSKSIVLVPSPNTNTPQEILLKENADNGDNLNHVMGANSISVMDPTTKQSTSHIVTTVPNVTMHHDYTGGISNAQMLSCQPNSCSVPGVCSICQSLLTQSPQTIILPSEVSGTAYTANSVDRIIHGSINPQLIQGTERESWHLGYSIPS</sequence>
<feature type="region of interest" description="Disordered" evidence="1">
    <location>
        <begin position="87"/>
        <end position="106"/>
    </location>
</feature>
<feature type="compositionally biased region" description="Polar residues" evidence="1">
    <location>
        <begin position="87"/>
        <end position="103"/>
    </location>
</feature>
<evidence type="ECO:0000313" key="2">
    <source>
        <dbReference type="EMBL" id="PIO14459.1"/>
    </source>
</evidence>
<accession>A0A2G9QFS2</accession>
<dbReference type="EMBL" id="KV997072">
    <property type="protein sequence ID" value="PIO14459.1"/>
    <property type="molecule type" value="Genomic_DNA"/>
</dbReference>
<feature type="compositionally biased region" description="Polar residues" evidence="1">
    <location>
        <begin position="39"/>
        <end position="54"/>
    </location>
</feature>
<evidence type="ECO:0000256" key="1">
    <source>
        <dbReference type="SAM" id="MobiDB-lite"/>
    </source>
</evidence>
<feature type="region of interest" description="Disordered" evidence="1">
    <location>
        <begin position="111"/>
        <end position="149"/>
    </location>
</feature>
<feature type="region of interest" description="Disordered" evidence="1">
    <location>
        <begin position="39"/>
        <end position="67"/>
    </location>
</feature>
<proteinExistence type="predicted"/>
<name>A0A2G9QFS2_AQUCT</name>
<reference evidence="2" key="1">
    <citation type="submission" date="2017-08" db="EMBL/GenBank/DDBJ databases">
        <title>Assembly of the North American Bullfrog Genome.</title>
        <authorList>
            <person name="Warren R.L."/>
            <person name="Vandervalk B.P."/>
            <person name="Kucuk E."/>
            <person name="Birol I."/>
            <person name="Helbing C."/>
            <person name="Pandoh P."/>
            <person name="Behsaz B."/>
            <person name="Mohamadi H."/>
            <person name="Chu J."/>
            <person name="Jackman S."/>
            <person name="Hammond S.A."/>
            <person name="Veldhoen N."/>
            <person name="Kirk H."/>
            <person name="Zhao Y."/>
            <person name="Coope R."/>
            <person name="Pleasance S."/>
            <person name="Moore R."/>
            <person name="Holt R."/>
        </authorList>
    </citation>
    <scope>NUCLEOTIDE SEQUENCE</scope>
    <source>
        <strain evidence="2">Bruno</strain>
        <tissue evidence="2">Liver</tissue>
    </source>
</reference>